<gene>
    <name evidence="5" type="ORF">GXX24_13590</name>
</gene>
<keyword evidence="2" id="KW-0964">Secreted</keyword>
<dbReference type="Pfam" id="PF13403">
    <property type="entry name" value="Hint_2"/>
    <property type="match status" value="1"/>
</dbReference>
<comment type="caution">
    <text evidence="5">The sequence shown here is derived from an EMBL/GenBank/DDBJ whole genome shotgun (WGS) entry which is preliminary data.</text>
</comment>
<dbReference type="SUPFAM" id="SSF51294">
    <property type="entry name" value="Hedgehog/intein (Hint) domain"/>
    <property type="match status" value="1"/>
</dbReference>
<evidence type="ECO:0000256" key="3">
    <source>
        <dbReference type="SAM" id="MobiDB-lite"/>
    </source>
</evidence>
<evidence type="ECO:0000313" key="6">
    <source>
        <dbReference type="Proteomes" id="UP000580830"/>
    </source>
</evidence>
<feature type="compositionally biased region" description="Basic and acidic residues" evidence="3">
    <location>
        <begin position="387"/>
        <end position="420"/>
    </location>
</feature>
<dbReference type="InterPro" id="IPR036844">
    <property type="entry name" value="Hint_dom_sf"/>
</dbReference>
<proteinExistence type="predicted"/>
<evidence type="ECO:0000256" key="1">
    <source>
        <dbReference type="ARBA" id="ARBA00004613"/>
    </source>
</evidence>
<dbReference type="AlphaFoldDB" id="A0A832PNT2"/>
<dbReference type="GO" id="GO:0005509">
    <property type="term" value="F:calcium ion binding"/>
    <property type="evidence" value="ECO:0007669"/>
    <property type="project" value="InterPro"/>
</dbReference>
<dbReference type="PROSITE" id="PS00330">
    <property type="entry name" value="HEMOLYSIN_CALCIUM"/>
    <property type="match status" value="5"/>
</dbReference>
<dbReference type="InterPro" id="IPR011049">
    <property type="entry name" value="Serralysin-like_metalloprot_C"/>
</dbReference>
<dbReference type="PANTHER" id="PTHR38340:SF1">
    <property type="entry name" value="S-LAYER PROTEIN"/>
    <property type="match status" value="1"/>
</dbReference>
<dbReference type="Gene3D" id="2.150.10.10">
    <property type="entry name" value="Serralysin-like metalloprotease, C-terminal"/>
    <property type="match status" value="3"/>
</dbReference>
<dbReference type="PRINTS" id="PR00313">
    <property type="entry name" value="CABNDNGRPT"/>
</dbReference>
<protein>
    <recommendedName>
        <fullName evidence="4">Hedgehog/Intein (Hint) domain-containing protein</fullName>
    </recommendedName>
</protein>
<dbReference type="EMBL" id="DULP01000215">
    <property type="protein sequence ID" value="HHW35153.1"/>
    <property type="molecule type" value="Genomic_DNA"/>
</dbReference>
<accession>A0A832PNT2</accession>
<evidence type="ECO:0000259" key="4">
    <source>
        <dbReference type="Pfam" id="PF13403"/>
    </source>
</evidence>
<dbReference type="InterPro" id="IPR001343">
    <property type="entry name" value="Hemolysn_Ca-bd"/>
</dbReference>
<dbReference type="PANTHER" id="PTHR38340">
    <property type="entry name" value="S-LAYER PROTEIN"/>
    <property type="match status" value="1"/>
</dbReference>
<evidence type="ECO:0000256" key="2">
    <source>
        <dbReference type="ARBA" id="ARBA00022525"/>
    </source>
</evidence>
<dbReference type="SUPFAM" id="SSF51120">
    <property type="entry name" value="beta-Roll"/>
    <property type="match status" value="1"/>
</dbReference>
<dbReference type="InterPro" id="IPR028992">
    <property type="entry name" value="Hedgehog/Intein_dom"/>
</dbReference>
<reference evidence="5 6" key="1">
    <citation type="journal article" date="2020" name="Biotechnol. Biofuels">
        <title>New insights from the biogas microbiome by comprehensive genome-resolved metagenomics of nearly 1600 species originating from multiple anaerobic digesters.</title>
        <authorList>
            <person name="Campanaro S."/>
            <person name="Treu L."/>
            <person name="Rodriguez-R L.M."/>
            <person name="Kovalovszki A."/>
            <person name="Ziels R.M."/>
            <person name="Maus I."/>
            <person name="Zhu X."/>
            <person name="Kougias P.G."/>
            <person name="Basile A."/>
            <person name="Luo G."/>
            <person name="Schluter A."/>
            <person name="Konstantinidis K.T."/>
            <person name="Angelidaki I."/>
        </authorList>
    </citation>
    <scope>NUCLEOTIDE SEQUENCE [LARGE SCALE GENOMIC DNA]</scope>
    <source>
        <strain evidence="5">AS04akNAM_125</strain>
    </source>
</reference>
<dbReference type="GO" id="GO:0005576">
    <property type="term" value="C:extracellular region"/>
    <property type="evidence" value="ECO:0007669"/>
    <property type="project" value="UniProtKB-SubCell"/>
</dbReference>
<comment type="subcellular location">
    <subcellularLocation>
        <location evidence="1">Secreted</location>
    </subcellularLocation>
</comment>
<name>A0A832PNT2_9RHOB</name>
<dbReference type="InterPro" id="IPR018511">
    <property type="entry name" value="Hemolysin-typ_Ca-bd_CS"/>
</dbReference>
<dbReference type="InterPro" id="IPR050557">
    <property type="entry name" value="RTX_toxin/Mannuronan_C5-epim"/>
</dbReference>
<evidence type="ECO:0000313" key="5">
    <source>
        <dbReference type="EMBL" id="HHW35153.1"/>
    </source>
</evidence>
<feature type="domain" description="Hedgehog/Intein (Hint)" evidence="4">
    <location>
        <begin position="553"/>
        <end position="699"/>
    </location>
</feature>
<dbReference type="Pfam" id="PF00353">
    <property type="entry name" value="HemolysinCabind"/>
    <property type="match status" value="3"/>
</dbReference>
<organism evidence="5 6">
    <name type="scientific">Paracoccus solventivorans</name>
    <dbReference type="NCBI Taxonomy" id="53463"/>
    <lineage>
        <taxon>Bacteria</taxon>
        <taxon>Pseudomonadati</taxon>
        <taxon>Pseudomonadota</taxon>
        <taxon>Alphaproteobacteria</taxon>
        <taxon>Rhodobacterales</taxon>
        <taxon>Paracoccaceae</taxon>
        <taxon>Paracoccus</taxon>
    </lineage>
</organism>
<sequence length="755" mass="80245">MSREQRITCIRLINHGLIFEIDAIFRSWAWWRQGYVPSIRRLTPVAVCIQNVPRPAVPAGDAACLRQPVSQDLCPSFLGPRSFQMAVNTYTVLYLGKLSDMDTDESNRTAENADGVLGGKSFGTSGDPLFANSMQLTLHDVGGGDGVQFNHDNTSDYLTYKLNGVDYSFKADSAVIVSNVEVVQRLDDGSTRTITASVRIVQDTSGNMFVMPPLAQGAGSSEKALTEHLIVSMKLPTNTGGWFSKDYYNEGPFTGISNDRVALPFRDGYVDGTDGNDRIDANYVDKDGDRVDRGDAILPGHSGNMDHIRAGRGNDTVYAGAADDTVEGGEGHDVIHGEAGNDKLYGDAGNDLIHGGEGNDSLYGGEGNDTLHGDGGNDLLEGGAGNDELRGGKGDDTLRGGDGNDRLFGDEGNDRLDGGKGNDSLDGGVGADTLTGGEGFDTFVGGSGDLITDFNAGIDPAAYNDGDDANNDVVDLSGYYNHDNLATINAQREAAGEQPYRTPLQWMRADQADGVLNDINSANGFGQDFTLTIQNGGAAVGGEALTQETTRVVCFGADALIETDRGPVPAGRLAVGDLVHTRDAGLQPIRWVGSSRLSAAQLAANPRLRPIRIRAGALGDVLPSADLVVSPQHRVLVRSRIAQKMFGTDEVLVAAKQLCQLDGIDIAADLDSVTYVHFLFDDHQIVFSNGAETESLFTGDVALNSVGPAALEEILTLFPQLRNGAAPVPARVLASGRMGRRMATRHLQNRRALVS</sequence>
<feature type="region of interest" description="Disordered" evidence="3">
    <location>
        <begin position="356"/>
        <end position="432"/>
    </location>
</feature>
<dbReference type="Proteomes" id="UP000580830">
    <property type="component" value="Unassembled WGS sequence"/>
</dbReference>